<protein>
    <submittedName>
        <fullName evidence="1">Uncharacterized protein</fullName>
    </submittedName>
</protein>
<accession>A0A927HR13</accession>
<name>A0A927HR13_KLEPN</name>
<proteinExistence type="predicted"/>
<reference evidence="1" key="1">
    <citation type="submission" date="2020-07" db="EMBL/GenBank/DDBJ databases">
        <title>Clinical and genomic characterization of carbapenemase-producing Enterobacterales causing secondary infections during the COVID-19 crisis at a New York City hospital.</title>
        <authorList>
            <person name="Gomez-Simmonds A."/>
            <person name="Annavajhala M.K."/>
            <person name="Uhlemann A.-C."/>
        </authorList>
    </citation>
    <scope>NUCLEOTIDE SEQUENCE</scope>
    <source>
        <strain evidence="1">NK1677</strain>
    </source>
</reference>
<dbReference type="Proteomes" id="UP000616340">
    <property type="component" value="Unassembled WGS sequence"/>
</dbReference>
<gene>
    <name evidence="1" type="ORF">IE996_10955</name>
</gene>
<evidence type="ECO:0000313" key="1">
    <source>
        <dbReference type="EMBL" id="MBD3709260.1"/>
    </source>
</evidence>
<dbReference type="EMBL" id="JACXTN010000001">
    <property type="protein sequence ID" value="MBD3709260.1"/>
    <property type="molecule type" value="Genomic_DNA"/>
</dbReference>
<sequence length="45" mass="5207">MDFKSQEGVNPGLPGAHLDRQIEVSRLSHHACNAKDDEYKWNILW</sequence>
<organism evidence="1 2">
    <name type="scientific">Klebsiella pneumoniae</name>
    <dbReference type="NCBI Taxonomy" id="573"/>
    <lineage>
        <taxon>Bacteria</taxon>
        <taxon>Pseudomonadati</taxon>
        <taxon>Pseudomonadota</taxon>
        <taxon>Gammaproteobacteria</taxon>
        <taxon>Enterobacterales</taxon>
        <taxon>Enterobacteriaceae</taxon>
        <taxon>Klebsiella/Raoultella group</taxon>
        <taxon>Klebsiella</taxon>
        <taxon>Klebsiella pneumoniae complex</taxon>
    </lineage>
</organism>
<dbReference type="AlphaFoldDB" id="A0A927HR13"/>
<comment type="caution">
    <text evidence="1">The sequence shown here is derived from an EMBL/GenBank/DDBJ whole genome shotgun (WGS) entry which is preliminary data.</text>
</comment>
<evidence type="ECO:0000313" key="2">
    <source>
        <dbReference type="Proteomes" id="UP000616340"/>
    </source>
</evidence>